<comment type="subcellular location">
    <subcellularLocation>
        <location evidence="1">Membrane</location>
        <topology evidence="1">Single-pass membrane protein</topology>
    </subcellularLocation>
</comment>
<dbReference type="Gene3D" id="2.60.40.60">
    <property type="entry name" value="Cadherins"/>
    <property type="match status" value="3"/>
</dbReference>
<dbReference type="PANTHER" id="PTHR24028:SF236">
    <property type="entry name" value="PROTOCADHERIN GAMMA-C3"/>
    <property type="match status" value="1"/>
</dbReference>
<dbReference type="EMBL" id="BFAA01000095">
    <property type="protein sequence ID" value="GCB65926.1"/>
    <property type="molecule type" value="Genomic_DNA"/>
</dbReference>
<keyword evidence="3" id="KW-0732">Signal</keyword>
<dbReference type="SUPFAM" id="SSF49313">
    <property type="entry name" value="Cadherin-like"/>
    <property type="match status" value="3"/>
</dbReference>
<evidence type="ECO:0000313" key="12">
    <source>
        <dbReference type="EMBL" id="GCB65926.1"/>
    </source>
</evidence>
<evidence type="ECO:0000256" key="7">
    <source>
        <dbReference type="ARBA" id="ARBA00022989"/>
    </source>
</evidence>
<dbReference type="InterPro" id="IPR015919">
    <property type="entry name" value="Cadherin-like_sf"/>
</dbReference>
<dbReference type="PROSITE" id="PS00232">
    <property type="entry name" value="CADHERIN_1"/>
    <property type="match status" value="2"/>
</dbReference>
<dbReference type="PANTHER" id="PTHR24028">
    <property type="entry name" value="CADHERIN-87A"/>
    <property type="match status" value="1"/>
</dbReference>
<dbReference type="Pfam" id="PF00028">
    <property type="entry name" value="Cadherin"/>
    <property type="match status" value="2"/>
</dbReference>
<dbReference type="InterPro" id="IPR020894">
    <property type="entry name" value="Cadherin_CS"/>
</dbReference>
<evidence type="ECO:0000256" key="6">
    <source>
        <dbReference type="ARBA" id="ARBA00022889"/>
    </source>
</evidence>
<dbReference type="GO" id="GO:0005886">
    <property type="term" value="C:plasma membrane"/>
    <property type="evidence" value="ECO:0007669"/>
    <property type="project" value="InterPro"/>
</dbReference>
<dbReference type="InterPro" id="IPR050174">
    <property type="entry name" value="Protocadherin/Cadherin-CA"/>
</dbReference>
<name>A0A401NYI4_SCYTO</name>
<dbReference type="PRINTS" id="PR00205">
    <property type="entry name" value="CADHERIN"/>
</dbReference>
<feature type="domain" description="Cadherin" evidence="11">
    <location>
        <begin position="237"/>
        <end position="330"/>
    </location>
</feature>
<dbReference type="SMART" id="SM00112">
    <property type="entry name" value="CA"/>
    <property type="match status" value="3"/>
</dbReference>
<evidence type="ECO:0000256" key="10">
    <source>
        <dbReference type="PROSITE-ProRule" id="PRU00043"/>
    </source>
</evidence>
<keyword evidence="6" id="KW-0130">Cell adhesion</keyword>
<organism evidence="12 13">
    <name type="scientific">Scyliorhinus torazame</name>
    <name type="common">Cloudy catshark</name>
    <name type="synonym">Catulus torazame</name>
    <dbReference type="NCBI Taxonomy" id="75743"/>
    <lineage>
        <taxon>Eukaryota</taxon>
        <taxon>Metazoa</taxon>
        <taxon>Chordata</taxon>
        <taxon>Craniata</taxon>
        <taxon>Vertebrata</taxon>
        <taxon>Chondrichthyes</taxon>
        <taxon>Elasmobranchii</taxon>
        <taxon>Galeomorphii</taxon>
        <taxon>Galeoidea</taxon>
        <taxon>Carcharhiniformes</taxon>
        <taxon>Scyliorhinidae</taxon>
        <taxon>Scyliorhinus</taxon>
    </lineage>
</organism>
<keyword evidence="2" id="KW-0812">Transmembrane</keyword>
<dbReference type="AlphaFoldDB" id="A0A401NYI4"/>
<gene>
    <name evidence="12" type="ORF">scyTo_0000497</name>
</gene>
<dbReference type="GO" id="GO:0007156">
    <property type="term" value="P:homophilic cell adhesion via plasma membrane adhesion molecules"/>
    <property type="evidence" value="ECO:0007669"/>
    <property type="project" value="InterPro"/>
</dbReference>
<dbReference type="STRING" id="75743.A0A401NYI4"/>
<keyword evidence="4" id="KW-0677">Repeat</keyword>
<evidence type="ECO:0000256" key="3">
    <source>
        <dbReference type="ARBA" id="ARBA00022729"/>
    </source>
</evidence>
<dbReference type="InterPro" id="IPR013164">
    <property type="entry name" value="Cadherin_N"/>
</dbReference>
<evidence type="ECO:0000256" key="5">
    <source>
        <dbReference type="ARBA" id="ARBA00022837"/>
    </source>
</evidence>
<dbReference type="GO" id="GO:0005509">
    <property type="term" value="F:calcium ion binding"/>
    <property type="evidence" value="ECO:0007669"/>
    <property type="project" value="UniProtKB-UniRule"/>
</dbReference>
<dbReference type="Pfam" id="PF08266">
    <property type="entry name" value="Cadherin_2"/>
    <property type="match status" value="1"/>
</dbReference>
<dbReference type="PROSITE" id="PS50268">
    <property type="entry name" value="CADHERIN_2"/>
    <property type="match status" value="3"/>
</dbReference>
<evidence type="ECO:0000256" key="2">
    <source>
        <dbReference type="ARBA" id="ARBA00022692"/>
    </source>
</evidence>
<keyword evidence="7" id="KW-1133">Transmembrane helix</keyword>
<dbReference type="FunFam" id="2.60.40.60:FF:000006">
    <property type="entry name" value="Protocadherin alpha 2"/>
    <property type="match status" value="1"/>
</dbReference>
<dbReference type="OMA" id="NIHIYIC"/>
<evidence type="ECO:0000256" key="1">
    <source>
        <dbReference type="ARBA" id="ARBA00004167"/>
    </source>
</evidence>
<dbReference type="Proteomes" id="UP000288216">
    <property type="component" value="Unassembled WGS sequence"/>
</dbReference>
<protein>
    <recommendedName>
        <fullName evidence="11">Cadherin domain-containing protein</fullName>
    </recommendedName>
</protein>
<dbReference type="InterPro" id="IPR002126">
    <property type="entry name" value="Cadherin-like_dom"/>
</dbReference>
<feature type="domain" description="Cadherin" evidence="11">
    <location>
        <begin position="128"/>
        <end position="236"/>
    </location>
</feature>
<keyword evidence="9" id="KW-0325">Glycoprotein</keyword>
<dbReference type="FunFam" id="2.60.40.60:FF:000018">
    <property type="entry name" value="Protocadherin gamma c3"/>
    <property type="match status" value="1"/>
</dbReference>
<keyword evidence="5 10" id="KW-0106">Calcium</keyword>
<evidence type="ECO:0000256" key="8">
    <source>
        <dbReference type="ARBA" id="ARBA00023136"/>
    </source>
</evidence>
<evidence type="ECO:0000256" key="9">
    <source>
        <dbReference type="ARBA" id="ARBA00023180"/>
    </source>
</evidence>
<dbReference type="CDD" id="cd11304">
    <property type="entry name" value="Cadherin_repeat"/>
    <property type="match status" value="3"/>
</dbReference>
<proteinExistence type="predicted"/>
<dbReference type="FunFam" id="2.60.40.60:FF:000002">
    <property type="entry name" value="Protocadherin alpha 2"/>
    <property type="match status" value="1"/>
</dbReference>
<accession>A0A401NYI4</accession>
<keyword evidence="13" id="KW-1185">Reference proteome</keyword>
<sequence>MANEASRRLYFIFLMCAWDEIFGKIRYSIPEELERGAFVGNIAEDLGLSIGEMRLRKFRLVSDDAIELLKVNMGNGILLVNERIDREILCGPSLTCSIYQDVAVENPLEMHRVDVEILDVNDNSPSFTKTSYSLQVSELTAEGALFPLESAHDPDVGTNTVSTYQISTNKHFGLKTHTRSDGSKIAELVLENPLDREKESTFHLTLTAIDGGIAHRSGNARIVITVIDGNDNAPVFNHNIYRVNIMENAPKGNRVITINATDLDEGTNGQVRYFLTSHVSKRVQELFRLEPETGQVRVEGSLDYEEKNTYEFEVQAVDNGTPTLASRALI</sequence>
<evidence type="ECO:0000313" key="13">
    <source>
        <dbReference type="Proteomes" id="UP000288216"/>
    </source>
</evidence>
<reference evidence="12 13" key="1">
    <citation type="journal article" date="2018" name="Nat. Ecol. Evol.">
        <title>Shark genomes provide insights into elasmobranch evolution and the origin of vertebrates.</title>
        <authorList>
            <person name="Hara Y"/>
            <person name="Yamaguchi K"/>
            <person name="Onimaru K"/>
            <person name="Kadota M"/>
            <person name="Koyanagi M"/>
            <person name="Keeley SD"/>
            <person name="Tatsumi K"/>
            <person name="Tanaka K"/>
            <person name="Motone F"/>
            <person name="Kageyama Y"/>
            <person name="Nozu R"/>
            <person name="Adachi N"/>
            <person name="Nishimura O"/>
            <person name="Nakagawa R"/>
            <person name="Tanegashima C"/>
            <person name="Kiyatake I"/>
            <person name="Matsumoto R"/>
            <person name="Murakumo K"/>
            <person name="Nishida K"/>
            <person name="Terakita A"/>
            <person name="Kuratani S"/>
            <person name="Sato K"/>
            <person name="Hyodo S Kuraku.S."/>
        </authorList>
    </citation>
    <scope>NUCLEOTIDE SEQUENCE [LARGE SCALE GENOMIC DNA]</scope>
</reference>
<dbReference type="OrthoDB" id="6252479at2759"/>
<comment type="caution">
    <text evidence="12">The sequence shown here is derived from an EMBL/GenBank/DDBJ whole genome shotgun (WGS) entry which is preliminary data.</text>
</comment>
<evidence type="ECO:0000259" key="11">
    <source>
        <dbReference type="PROSITE" id="PS50268"/>
    </source>
</evidence>
<keyword evidence="8" id="KW-0472">Membrane</keyword>
<evidence type="ECO:0000256" key="4">
    <source>
        <dbReference type="ARBA" id="ARBA00022737"/>
    </source>
</evidence>
<feature type="domain" description="Cadherin" evidence="11">
    <location>
        <begin position="23"/>
        <end position="127"/>
    </location>
</feature>